<dbReference type="EC" id="2.7.1.59" evidence="1"/>
<proteinExistence type="predicted"/>
<organism evidence="1">
    <name type="scientific">Salmonella hadar</name>
    <dbReference type="NCBI Taxonomy" id="149385"/>
    <lineage>
        <taxon>Bacteria</taxon>
        <taxon>Pseudomonadati</taxon>
        <taxon>Pseudomonadota</taxon>
        <taxon>Gammaproteobacteria</taxon>
        <taxon>Enterobacterales</taxon>
        <taxon>Enterobacteriaceae</taxon>
        <taxon>Salmonella</taxon>
    </lineage>
</organism>
<sequence>TAITTQLAERLPRHLLPVARAPRIERARHGDAGGMRGAAFLHLTD</sequence>
<gene>
    <name evidence="1" type="ORF">VO03_20715</name>
</gene>
<dbReference type="GO" id="GO:0045127">
    <property type="term" value="F:N-acetylglucosamine kinase activity"/>
    <property type="evidence" value="ECO:0007669"/>
    <property type="project" value="UniProtKB-EC"/>
</dbReference>
<evidence type="ECO:0000313" key="1">
    <source>
        <dbReference type="EMBL" id="EBV6845596.1"/>
    </source>
</evidence>
<name>A0A5V9PGR0_SALHA</name>
<protein>
    <submittedName>
        <fullName evidence="1">N-acetylglucosamine kinase</fullName>
        <ecNumber evidence="1">2.7.1.59</ecNumber>
    </submittedName>
</protein>
<dbReference type="EMBL" id="AAHGAK010000035">
    <property type="protein sequence ID" value="EBV6845596.1"/>
    <property type="molecule type" value="Genomic_DNA"/>
</dbReference>
<dbReference type="AlphaFoldDB" id="A0A5V9PGR0"/>
<reference evidence="1" key="1">
    <citation type="submission" date="2018-07" db="EMBL/GenBank/DDBJ databases">
        <authorList>
            <consortium name="GenomeTrakr network: Whole genome sequencing for foodborne pathogen traceback"/>
        </authorList>
    </citation>
    <scope>NUCLEOTIDE SEQUENCE</scope>
    <source>
        <strain evidence="1">NY-N11240</strain>
    </source>
</reference>
<dbReference type="Gene3D" id="3.30.420.40">
    <property type="match status" value="1"/>
</dbReference>
<keyword evidence="1" id="KW-0808">Transferase</keyword>
<feature type="non-terminal residue" evidence="1">
    <location>
        <position position="1"/>
    </location>
</feature>
<accession>A0A5V9PGR0</accession>
<keyword evidence="1" id="KW-0418">Kinase</keyword>
<comment type="caution">
    <text evidence="1">The sequence shown here is derived from an EMBL/GenBank/DDBJ whole genome shotgun (WGS) entry which is preliminary data.</text>
</comment>